<organism evidence="1 2">
    <name type="scientific">Paramecium octaurelia</name>
    <dbReference type="NCBI Taxonomy" id="43137"/>
    <lineage>
        <taxon>Eukaryota</taxon>
        <taxon>Sar</taxon>
        <taxon>Alveolata</taxon>
        <taxon>Ciliophora</taxon>
        <taxon>Intramacronucleata</taxon>
        <taxon>Oligohymenophorea</taxon>
        <taxon>Peniculida</taxon>
        <taxon>Parameciidae</taxon>
        <taxon>Paramecium</taxon>
    </lineage>
</organism>
<proteinExistence type="predicted"/>
<dbReference type="OrthoDB" id="321033at2759"/>
<dbReference type="EMBL" id="CAJJDP010000019">
    <property type="protein sequence ID" value="CAD8146657.1"/>
    <property type="molecule type" value="Genomic_DNA"/>
</dbReference>
<name>A0A8S1T580_PAROT</name>
<accession>A0A8S1T580</accession>
<protein>
    <submittedName>
        <fullName evidence="1">Uncharacterized protein</fullName>
    </submittedName>
</protein>
<dbReference type="AlphaFoldDB" id="A0A8S1T580"/>
<dbReference type="Proteomes" id="UP000683925">
    <property type="component" value="Unassembled WGS sequence"/>
</dbReference>
<evidence type="ECO:0000313" key="2">
    <source>
        <dbReference type="Proteomes" id="UP000683925"/>
    </source>
</evidence>
<comment type="caution">
    <text evidence="1">The sequence shown here is derived from an EMBL/GenBank/DDBJ whole genome shotgun (WGS) entry which is preliminary data.</text>
</comment>
<sequence length="98" mass="11812">MITIEQYGYRLCFINDNLFTFQPGNKKYLHVYEINIINQQYSKTNQIDVKSDSNSCNYWFPQQYIKSKCLFVNRNERNVNLIKKNQNGQSYHIIIYSI</sequence>
<evidence type="ECO:0000313" key="1">
    <source>
        <dbReference type="EMBL" id="CAD8146657.1"/>
    </source>
</evidence>
<gene>
    <name evidence="1" type="ORF">POCTA_138.1.T0190016</name>
</gene>
<reference evidence="1" key="1">
    <citation type="submission" date="2021-01" db="EMBL/GenBank/DDBJ databases">
        <authorList>
            <consortium name="Genoscope - CEA"/>
            <person name="William W."/>
        </authorList>
    </citation>
    <scope>NUCLEOTIDE SEQUENCE</scope>
</reference>
<keyword evidence="2" id="KW-1185">Reference proteome</keyword>